<dbReference type="EMBL" id="JBHUDO010000002">
    <property type="protein sequence ID" value="MFD1645352.1"/>
    <property type="molecule type" value="Genomic_DNA"/>
</dbReference>
<protein>
    <submittedName>
        <fullName evidence="1">DUF2064 domain-containing protein</fullName>
    </submittedName>
</protein>
<dbReference type="InterPro" id="IPR018641">
    <property type="entry name" value="Trfase_1_rSAM/seldom-assoc"/>
</dbReference>
<dbReference type="Proteomes" id="UP001597034">
    <property type="component" value="Unassembled WGS sequence"/>
</dbReference>
<dbReference type="InterPro" id="IPR029044">
    <property type="entry name" value="Nucleotide-diphossugar_trans"/>
</dbReference>
<dbReference type="Pfam" id="PF09837">
    <property type="entry name" value="DUF2064"/>
    <property type="match status" value="1"/>
</dbReference>
<reference evidence="1 2" key="1">
    <citation type="journal article" date="2019" name="Int. J. Syst. Evol. Microbiol.">
        <title>The Global Catalogue of Microorganisms (GCM) 10K type strain sequencing project: providing services to taxonomists for standard genome sequencing and annotation.</title>
        <authorList>
            <consortium name="The Broad Institute Genomics Platform"/>
            <consortium name="The Broad Institute Genome Sequencing Center for Infectious Disease"/>
            <person name="Wu L."/>
            <person name="Ma J."/>
        </authorList>
    </citation>
    <scope>NUCLEOTIDE SEQUENCE [LARGE SCALE GENOMIC DNA]</scope>
    <source>
        <strain evidence="1 2">CGMCC 1.10390</strain>
    </source>
</reference>
<sequence>MTLVVVLAEPPREGLVLPRLAETSPLSAAEAADCYAALLADAVFAADQSGGDVLVNYRDDDALPDEFVDADEAAEEAVRAVVDRAAEDPAAVRFEVQVGSTRDGRVGNTVTHLLREEGENSVLVLDGNAPLVGRKDVDSAAMRLRTSDVVVGPATDGRVWTAAFCEPIDFDGAFATPAVETLVDRAADADLDVDFLPSYRTVETGSDLADVVALIRARAKAGRIVPKFTTEFVREHGLHVVDGEDGPELVRD</sequence>
<dbReference type="Gene3D" id="3.90.550.10">
    <property type="entry name" value="Spore Coat Polysaccharide Biosynthesis Protein SpsA, Chain A"/>
    <property type="match status" value="1"/>
</dbReference>
<evidence type="ECO:0000313" key="2">
    <source>
        <dbReference type="Proteomes" id="UP001597034"/>
    </source>
</evidence>
<dbReference type="SUPFAM" id="SSF53448">
    <property type="entry name" value="Nucleotide-diphospho-sugar transferases"/>
    <property type="match status" value="1"/>
</dbReference>
<dbReference type="PANTHER" id="PTHR36529">
    <property type="entry name" value="SLL1095 PROTEIN"/>
    <property type="match status" value="1"/>
</dbReference>
<dbReference type="AlphaFoldDB" id="A0ABD6DGI7"/>
<organism evidence="1 2">
    <name type="scientific">Haloarchaeobius litoreus</name>
    <dbReference type="NCBI Taxonomy" id="755306"/>
    <lineage>
        <taxon>Archaea</taxon>
        <taxon>Methanobacteriati</taxon>
        <taxon>Methanobacteriota</taxon>
        <taxon>Stenosarchaea group</taxon>
        <taxon>Halobacteria</taxon>
        <taxon>Halobacteriales</taxon>
        <taxon>Halorubellaceae</taxon>
        <taxon>Haloarchaeobius</taxon>
    </lineage>
</organism>
<keyword evidence="2" id="KW-1185">Reference proteome</keyword>
<evidence type="ECO:0000313" key="1">
    <source>
        <dbReference type="EMBL" id="MFD1645352.1"/>
    </source>
</evidence>
<dbReference type="RefSeq" id="WP_256399136.1">
    <property type="nucleotide sequence ID" value="NZ_JANHJR010000001.1"/>
</dbReference>
<proteinExistence type="predicted"/>
<comment type="caution">
    <text evidence="1">The sequence shown here is derived from an EMBL/GenBank/DDBJ whole genome shotgun (WGS) entry which is preliminary data.</text>
</comment>
<gene>
    <name evidence="1" type="ORF">ACFSBL_06630</name>
</gene>
<name>A0ABD6DGI7_9EURY</name>
<accession>A0ABD6DGI7</accession>
<dbReference type="PANTHER" id="PTHR36529:SF1">
    <property type="entry name" value="GLYCOSYLTRANSFERASE"/>
    <property type="match status" value="1"/>
</dbReference>